<name>A0ACB0ZX12_MELEN</name>
<accession>A0ACB0ZX12</accession>
<protein>
    <submittedName>
        <fullName evidence="1">Uncharacterized protein</fullName>
    </submittedName>
</protein>
<sequence>MIIVRCWLEHLFNCAFELAYFSTSVFNPQMINILFDNDKTIPLQFNTQTTVLGNSEPPTPFRFFIPKDLT</sequence>
<proteinExistence type="predicted"/>
<dbReference type="EMBL" id="CAVMJV010000051">
    <property type="protein sequence ID" value="CAK5083510.1"/>
    <property type="molecule type" value="Genomic_DNA"/>
</dbReference>
<evidence type="ECO:0000313" key="1">
    <source>
        <dbReference type="EMBL" id="CAK5083510.1"/>
    </source>
</evidence>
<dbReference type="Proteomes" id="UP001497535">
    <property type="component" value="Unassembled WGS sequence"/>
</dbReference>
<reference evidence="1" key="1">
    <citation type="submission" date="2023-11" db="EMBL/GenBank/DDBJ databases">
        <authorList>
            <person name="Poullet M."/>
        </authorList>
    </citation>
    <scope>NUCLEOTIDE SEQUENCE</scope>
    <source>
        <strain evidence="1">E1834</strain>
    </source>
</reference>
<gene>
    <name evidence="1" type="ORF">MENTE1834_LOCUS30854</name>
</gene>
<organism evidence="1 2">
    <name type="scientific">Meloidogyne enterolobii</name>
    <name type="common">Root-knot nematode worm</name>
    <name type="synonym">Meloidogyne mayaguensis</name>
    <dbReference type="NCBI Taxonomy" id="390850"/>
    <lineage>
        <taxon>Eukaryota</taxon>
        <taxon>Metazoa</taxon>
        <taxon>Ecdysozoa</taxon>
        <taxon>Nematoda</taxon>
        <taxon>Chromadorea</taxon>
        <taxon>Rhabditida</taxon>
        <taxon>Tylenchina</taxon>
        <taxon>Tylenchomorpha</taxon>
        <taxon>Tylenchoidea</taxon>
        <taxon>Meloidogynidae</taxon>
        <taxon>Meloidogyninae</taxon>
        <taxon>Meloidogyne</taxon>
    </lineage>
</organism>
<evidence type="ECO:0000313" key="2">
    <source>
        <dbReference type="Proteomes" id="UP001497535"/>
    </source>
</evidence>
<comment type="caution">
    <text evidence="1">The sequence shown here is derived from an EMBL/GenBank/DDBJ whole genome shotgun (WGS) entry which is preliminary data.</text>
</comment>
<keyword evidence="2" id="KW-1185">Reference proteome</keyword>